<dbReference type="EMBL" id="LEKV01004367">
    <property type="protein sequence ID" value="KVH95969.1"/>
    <property type="molecule type" value="Genomic_DNA"/>
</dbReference>
<evidence type="ECO:0000313" key="3">
    <source>
        <dbReference type="EMBL" id="KVH95969.1"/>
    </source>
</evidence>
<organism evidence="3 4">
    <name type="scientific">Cynara cardunculus var. scolymus</name>
    <name type="common">Globe artichoke</name>
    <name type="synonym">Cynara scolymus</name>
    <dbReference type="NCBI Taxonomy" id="59895"/>
    <lineage>
        <taxon>Eukaryota</taxon>
        <taxon>Viridiplantae</taxon>
        <taxon>Streptophyta</taxon>
        <taxon>Embryophyta</taxon>
        <taxon>Tracheophyta</taxon>
        <taxon>Spermatophyta</taxon>
        <taxon>Magnoliopsida</taxon>
        <taxon>eudicotyledons</taxon>
        <taxon>Gunneridae</taxon>
        <taxon>Pentapetalae</taxon>
        <taxon>asterids</taxon>
        <taxon>campanulids</taxon>
        <taxon>Asterales</taxon>
        <taxon>Asteraceae</taxon>
        <taxon>Carduoideae</taxon>
        <taxon>Cardueae</taxon>
        <taxon>Carduinae</taxon>
        <taxon>Cynara</taxon>
    </lineage>
</organism>
<evidence type="ECO:0000259" key="2">
    <source>
        <dbReference type="Pfam" id="PF15459"/>
    </source>
</evidence>
<dbReference type="AlphaFoldDB" id="A0A103XSF2"/>
<dbReference type="PANTHER" id="PTHR14369:SF0">
    <property type="entry name" value="SURFEIT LOCUS PROTEIN 6"/>
    <property type="match status" value="1"/>
</dbReference>
<feature type="region of interest" description="Disordered" evidence="1">
    <location>
        <begin position="58"/>
        <end position="119"/>
    </location>
</feature>
<feature type="compositionally biased region" description="Acidic residues" evidence="1">
    <location>
        <begin position="103"/>
        <end position="118"/>
    </location>
</feature>
<dbReference type="GO" id="GO:0003723">
    <property type="term" value="F:RNA binding"/>
    <property type="evidence" value="ECO:0007669"/>
    <property type="project" value="TreeGrafter"/>
</dbReference>
<dbReference type="GO" id="GO:0042274">
    <property type="term" value="P:ribosomal small subunit biogenesis"/>
    <property type="evidence" value="ECO:0007669"/>
    <property type="project" value="TreeGrafter"/>
</dbReference>
<dbReference type="GO" id="GO:0005730">
    <property type="term" value="C:nucleolus"/>
    <property type="evidence" value="ECO:0007669"/>
    <property type="project" value="TreeGrafter"/>
</dbReference>
<dbReference type="Proteomes" id="UP000243975">
    <property type="component" value="Unassembled WGS sequence"/>
</dbReference>
<accession>A0A103XSF2</accession>
<dbReference type="Pfam" id="PF15459">
    <property type="entry name" value="RRP14"/>
    <property type="match status" value="1"/>
</dbReference>
<feature type="non-terminal residue" evidence="3">
    <location>
        <position position="1"/>
    </location>
</feature>
<sequence>MKNLSTTSAAVDTAAAAADLKTLIHDHDQFFDKLIELIPAKFYLPTDEDSKPWFQGLSKGKKASLKQQTRENIKKSRRDRLDPEKAQTTTLDLLKKIVGKNEDSDEEDDDDDEEEEEMEIKVARPQLCSDHFPDLGSVSQARLPIDGVINLCGSMIDFCPSSLTNAA</sequence>
<dbReference type="PANTHER" id="PTHR14369">
    <property type="entry name" value="SURFEIT LOCUS PROTEIN 6"/>
    <property type="match status" value="1"/>
</dbReference>
<dbReference type="InterPro" id="IPR029188">
    <property type="entry name" value="Rrp14_N"/>
</dbReference>
<name>A0A103XSF2_CYNCS</name>
<dbReference type="GO" id="GO:0003677">
    <property type="term" value="F:DNA binding"/>
    <property type="evidence" value="ECO:0007669"/>
    <property type="project" value="TreeGrafter"/>
</dbReference>
<dbReference type="Gramene" id="KVH95969">
    <property type="protein sequence ID" value="KVH95969"/>
    <property type="gene ID" value="Ccrd_001949"/>
</dbReference>
<protein>
    <recommendedName>
        <fullName evidence="2">Ribosomal RNA-processing protein 14 N-terminal domain-containing protein</fullName>
    </recommendedName>
</protein>
<reference evidence="3 4" key="1">
    <citation type="journal article" date="2016" name="Sci. Rep.">
        <title>The genome sequence of the outbreeding globe artichoke constructed de novo incorporating a phase-aware low-pass sequencing strategy of F1 progeny.</title>
        <authorList>
            <person name="Scaglione D."/>
            <person name="Reyes-Chin-Wo S."/>
            <person name="Acquadro A."/>
            <person name="Froenicke L."/>
            <person name="Portis E."/>
            <person name="Beitel C."/>
            <person name="Tirone M."/>
            <person name="Mauro R."/>
            <person name="Lo Monaco A."/>
            <person name="Mauromicale G."/>
            <person name="Faccioli P."/>
            <person name="Cattivelli L."/>
            <person name="Rieseberg L."/>
            <person name="Michelmore R."/>
            <person name="Lanteri S."/>
        </authorList>
    </citation>
    <scope>NUCLEOTIDE SEQUENCE [LARGE SCALE GENOMIC DNA]</scope>
    <source>
        <strain evidence="3">2C</strain>
    </source>
</reference>
<dbReference type="STRING" id="59895.A0A103XSF2"/>
<comment type="caution">
    <text evidence="3">The sequence shown here is derived from an EMBL/GenBank/DDBJ whole genome shotgun (WGS) entry which is preliminary data.</text>
</comment>
<gene>
    <name evidence="3" type="ORF">Ccrd_001949</name>
</gene>
<evidence type="ECO:0000313" key="4">
    <source>
        <dbReference type="Proteomes" id="UP000243975"/>
    </source>
</evidence>
<evidence type="ECO:0000256" key="1">
    <source>
        <dbReference type="SAM" id="MobiDB-lite"/>
    </source>
</evidence>
<dbReference type="InterPro" id="IPR007019">
    <property type="entry name" value="SURF6"/>
</dbReference>
<feature type="domain" description="Ribosomal RNA-processing protein 14 N-terminal" evidence="2">
    <location>
        <begin position="24"/>
        <end position="84"/>
    </location>
</feature>
<keyword evidence="4" id="KW-1185">Reference proteome</keyword>
<feature type="compositionally biased region" description="Basic and acidic residues" evidence="1">
    <location>
        <begin position="93"/>
        <end position="102"/>
    </location>
</feature>
<dbReference type="GO" id="GO:0042273">
    <property type="term" value="P:ribosomal large subunit biogenesis"/>
    <property type="evidence" value="ECO:0007669"/>
    <property type="project" value="TreeGrafter"/>
</dbReference>
<proteinExistence type="predicted"/>
<feature type="compositionally biased region" description="Basic and acidic residues" evidence="1">
    <location>
        <begin position="68"/>
        <end position="85"/>
    </location>
</feature>